<protein>
    <recommendedName>
        <fullName evidence="1">PD-(D/E)XK endonuclease-like domain-containing protein</fullName>
    </recommendedName>
</protein>
<dbReference type="EMBL" id="MFAF01000010">
    <property type="protein sequence ID" value="OGD79451.1"/>
    <property type="molecule type" value="Genomic_DNA"/>
</dbReference>
<dbReference type="Proteomes" id="UP000177187">
    <property type="component" value="Unassembled WGS sequence"/>
</dbReference>
<reference evidence="2 3" key="1">
    <citation type="journal article" date="2016" name="Nat. Commun.">
        <title>Thousands of microbial genomes shed light on interconnected biogeochemical processes in an aquifer system.</title>
        <authorList>
            <person name="Anantharaman K."/>
            <person name="Brown C.T."/>
            <person name="Hug L.A."/>
            <person name="Sharon I."/>
            <person name="Castelle C.J."/>
            <person name="Probst A.J."/>
            <person name="Thomas B.C."/>
            <person name="Singh A."/>
            <person name="Wilkins M.J."/>
            <person name="Karaoz U."/>
            <person name="Brodie E.L."/>
            <person name="Williams K.H."/>
            <person name="Hubbard S.S."/>
            <person name="Banfield J.F."/>
        </authorList>
    </citation>
    <scope>NUCLEOTIDE SEQUENCE [LARGE SCALE GENOMIC DNA]</scope>
</reference>
<dbReference type="Gene3D" id="3.90.320.10">
    <property type="match status" value="1"/>
</dbReference>
<gene>
    <name evidence="2" type="ORF">A2Y64_00150</name>
</gene>
<evidence type="ECO:0000313" key="3">
    <source>
        <dbReference type="Proteomes" id="UP000177187"/>
    </source>
</evidence>
<dbReference type="InterPro" id="IPR011604">
    <property type="entry name" value="PDDEXK-like_dom_sf"/>
</dbReference>
<accession>A0A1F5FIM4</accession>
<dbReference type="STRING" id="1817816.A2Y64_00150"/>
<dbReference type="InterPro" id="IPR027417">
    <property type="entry name" value="P-loop_NTPase"/>
</dbReference>
<evidence type="ECO:0000259" key="1">
    <source>
        <dbReference type="Pfam" id="PF12705"/>
    </source>
</evidence>
<dbReference type="InterPro" id="IPR038726">
    <property type="entry name" value="PDDEXK_AddAB-type"/>
</dbReference>
<dbReference type="Pfam" id="PF12705">
    <property type="entry name" value="PDDEXK_1"/>
    <property type="match status" value="1"/>
</dbReference>
<evidence type="ECO:0000313" key="2">
    <source>
        <dbReference type="EMBL" id="OGD79451.1"/>
    </source>
</evidence>
<feature type="domain" description="PD-(D/E)XK endonuclease-like" evidence="1">
    <location>
        <begin position="766"/>
        <end position="1098"/>
    </location>
</feature>
<dbReference type="Gene3D" id="3.40.50.300">
    <property type="entry name" value="P-loop containing nucleotide triphosphate hydrolases"/>
    <property type="match status" value="2"/>
</dbReference>
<sequence length="1119" mass="123650">MLLDREFCAGDCWLLAGSGAVRRRLIEEVSTEGGFDPGVRVLTLDEAAGLLSRQLTDEPRLLTRGEPVALASKLLQDKAGELPYFEKFIARGGTALEGVAGPVAQALRLLGQEDEIPVNSAKLRDLARLVELRGMICREHGIEEPFERQRRVAGLLNDGKLKQPTRAVLFLPDHLHPAELELVAALDRRLELRVVVEPEFGAAGENRPSTRHLARTRAGLERLRAVRKEIPDTHPEREGLVGWLFDGADRPAEKPEYIRVWSAPDRRGEVVAVAREVKRRAAEDEPLGRFSIVVPQLEPYVALLAAELAERGIPFSLPGGEPLFAGAPAQVLLALLNVLARPGREELFAYWGHPALTPPGLPGHEEVYETLAPLQQFLPPAPGGDPARFWSDDPPQDSDLDPAAFDFLARRANVTGLPRGWEDRLDLRERLTQAWLRPVLNRLRLDALRGREEEEEFLADETAVGTTRLRIHQLAAVVRELALLEKLRDSTQEVGVLVGKIREELERRGFTQNIQRRLLEQLTDSTGDPAWAVTERRRAEAVSRARLELEKALNAVAGVARFSERELKRPLTGPAALRRLVEGELAARSVRIPGPDDAVTVRELGRTQGWSPGEVFVLGLTNVDFPARPEHGFIFRDSLKRRADPHDESVYLLARLLRRAERLWLSYPAATSDDEAQPAPPLNDLLELCGRSEPPGHDAREKPTSLAELAVADPDHGLLDDSVRGAIAGAALFIRGTASPDPTAYDGKVDRGLLDPIPGADRRGELAVTKLEQYLTCPRRYFFAHLLGLERFPEVRDEAEADVVGMTTHRALELFFAGSQKEGRRPLEPWSDGPLGEGNWEKACGRMLECAARAFVGQGLLEPNASPPPLEQMRTGLVNASAALDAQREELVRGLDEPSADAPYGILKGALVIQRHLVKTLPTEIEFSFGGVAGNPLELGDLRLTGRVDRLDRGEAENLLAIYDYKTGSGTTGINDPEYPPRNLQLPLYALATRKLYDSEGAMSLRAAEIRLHEKYRNLSPDDPTQNKPLEGAVQEKVAVGKDRRGAWVVSDDFTERMLEFAEVAVQELWDGIVTGRFDPPPDFKKDTCRHCDFRPACGEDFQARKLCRLPGEGGGADG</sequence>
<organism evidence="2 3">
    <name type="scientific">Candidatus Coatesbacteria bacterium RBG_13_66_14</name>
    <dbReference type="NCBI Taxonomy" id="1817816"/>
    <lineage>
        <taxon>Bacteria</taxon>
        <taxon>Candidatus Coatesiibacteriota</taxon>
    </lineage>
</organism>
<dbReference type="AlphaFoldDB" id="A0A1F5FIM4"/>
<proteinExistence type="predicted"/>
<dbReference type="SUPFAM" id="SSF52540">
    <property type="entry name" value="P-loop containing nucleoside triphosphate hydrolases"/>
    <property type="match status" value="1"/>
</dbReference>
<comment type="caution">
    <text evidence="2">The sequence shown here is derived from an EMBL/GenBank/DDBJ whole genome shotgun (WGS) entry which is preliminary data.</text>
</comment>
<name>A0A1F5FIM4_9BACT</name>